<sequence>MRTLDSWLEEYSESHQNKLNKFIHFFAVPAIYFTVMGLLYVAPTLPFLPEVWWNNWMVIIMPIVMIFYFSLSIGLGIGMSLFTLLCYGLIHLYEKTEISSVFSMSVAVFVVMWIFQFIGHKIEGKKPSFFKDLQFLLIGPAWVINWAQKAILER</sequence>
<reference evidence="2 3" key="1">
    <citation type="submission" date="2016-05" db="EMBL/GenBank/DDBJ databases">
        <title>Genomic Taxonomy of the Vibrionaceae.</title>
        <authorList>
            <person name="Gomez-Gil B."/>
            <person name="Enciso-Ibarra J."/>
        </authorList>
    </citation>
    <scope>NUCLEOTIDE SEQUENCE [LARGE SCALE GENOMIC DNA]</scope>
    <source>
        <strain evidence="2 3">CAIM 1920</strain>
    </source>
</reference>
<evidence type="ECO:0000313" key="3">
    <source>
        <dbReference type="Proteomes" id="UP000094936"/>
    </source>
</evidence>
<accession>A0A1C3EQV3</accession>
<dbReference type="OrthoDB" id="5515308at2"/>
<dbReference type="Pfam" id="PF06127">
    <property type="entry name" value="Mpo1-like"/>
    <property type="match status" value="1"/>
</dbReference>
<protein>
    <recommendedName>
        <fullName evidence="4">DUF962 domain-containing protein</fullName>
    </recommendedName>
</protein>
<dbReference type="Proteomes" id="UP000094936">
    <property type="component" value="Unassembled WGS sequence"/>
</dbReference>
<dbReference type="GO" id="GO:0046521">
    <property type="term" value="P:sphingoid catabolic process"/>
    <property type="evidence" value="ECO:0007669"/>
    <property type="project" value="TreeGrafter"/>
</dbReference>
<dbReference type="PANTHER" id="PTHR28026">
    <property type="entry name" value="DUF962 DOMAIN PROTEIN (AFU_ORTHOLOGUE AFUA_8G05310)"/>
    <property type="match status" value="1"/>
</dbReference>
<evidence type="ECO:0008006" key="4">
    <source>
        <dbReference type="Google" id="ProtNLM"/>
    </source>
</evidence>
<keyword evidence="1" id="KW-0812">Transmembrane</keyword>
<comment type="caution">
    <text evidence="2">The sequence shown here is derived from an EMBL/GenBank/DDBJ whole genome shotgun (WGS) entry which is preliminary data.</text>
</comment>
<dbReference type="RefSeq" id="WP_068899108.1">
    <property type="nucleotide sequence ID" value="NZ_JBHUIF010000020.1"/>
</dbReference>
<keyword evidence="1" id="KW-0472">Membrane</keyword>
<evidence type="ECO:0000256" key="1">
    <source>
        <dbReference type="SAM" id="Phobius"/>
    </source>
</evidence>
<evidence type="ECO:0000313" key="2">
    <source>
        <dbReference type="EMBL" id="ODA35617.1"/>
    </source>
</evidence>
<dbReference type="PANTHER" id="PTHR28026:SF9">
    <property type="entry name" value="2-HYDROXY-PALMITIC ACID DIOXYGENASE MPO1"/>
    <property type="match status" value="1"/>
</dbReference>
<dbReference type="InterPro" id="IPR009305">
    <property type="entry name" value="Mpo1-like"/>
</dbReference>
<gene>
    <name evidence="2" type="ORF">A8L45_03070</name>
</gene>
<organism evidence="2 3">
    <name type="scientific">Veronia pacifica</name>
    <dbReference type="NCBI Taxonomy" id="1080227"/>
    <lineage>
        <taxon>Bacteria</taxon>
        <taxon>Pseudomonadati</taxon>
        <taxon>Pseudomonadota</taxon>
        <taxon>Gammaproteobacteria</taxon>
        <taxon>Vibrionales</taxon>
        <taxon>Vibrionaceae</taxon>
        <taxon>Veronia</taxon>
    </lineage>
</organism>
<dbReference type="GO" id="GO:0016020">
    <property type="term" value="C:membrane"/>
    <property type="evidence" value="ECO:0007669"/>
    <property type="project" value="GOC"/>
</dbReference>
<dbReference type="STRING" id="1080227.A8L45_03070"/>
<dbReference type="AlphaFoldDB" id="A0A1C3EQV3"/>
<name>A0A1C3EQV3_9GAMM</name>
<keyword evidence="1" id="KW-1133">Transmembrane helix</keyword>
<proteinExistence type="predicted"/>
<keyword evidence="3" id="KW-1185">Reference proteome</keyword>
<feature type="transmembrane region" description="Helical" evidence="1">
    <location>
        <begin position="56"/>
        <end position="89"/>
    </location>
</feature>
<feature type="transmembrane region" description="Helical" evidence="1">
    <location>
        <begin position="101"/>
        <end position="118"/>
    </location>
</feature>
<dbReference type="EMBL" id="LYBM01000003">
    <property type="protein sequence ID" value="ODA35617.1"/>
    <property type="molecule type" value="Genomic_DNA"/>
</dbReference>
<feature type="transmembrane region" description="Helical" evidence="1">
    <location>
        <begin position="21"/>
        <end position="41"/>
    </location>
</feature>